<dbReference type="InterPro" id="IPR044148">
    <property type="entry name" value="ALDH_GabD1-like"/>
</dbReference>
<dbReference type="GO" id="GO:0102810">
    <property type="term" value="F:glutarate-semialdehyde dehydrogenase (NADP+) activity"/>
    <property type="evidence" value="ECO:0007669"/>
    <property type="project" value="UniProtKB-EC"/>
</dbReference>
<dbReference type="FunFam" id="3.40.605.10:FF:000012">
    <property type="entry name" value="NAD-dependent succinate-semialdehyde dehydrogenase"/>
    <property type="match status" value="1"/>
</dbReference>
<name>A0AAW8NGY1_PSEOX</name>
<evidence type="ECO:0000313" key="5">
    <source>
        <dbReference type="EMBL" id="MDR7165719.1"/>
    </source>
</evidence>
<dbReference type="EMBL" id="JAVDWN010000018">
    <property type="protein sequence ID" value="MDR7165719.1"/>
    <property type="molecule type" value="Genomic_DNA"/>
</dbReference>
<dbReference type="InterPro" id="IPR047110">
    <property type="entry name" value="GABD/Sad-like"/>
</dbReference>
<keyword evidence="2" id="KW-0521">NADP</keyword>
<dbReference type="PANTHER" id="PTHR43217">
    <property type="entry name" value="SUCCINATE SEMIALDEHYDE DEHYDROGENASE [NAD(P)+] SAD"/>
    <property type="match status" value="1"/>
</dbReference>
<evidence type="ECO:0000256" key="1">
    <source>
        <dbReference type="ARBA" id="ARBA00009986"/>
    </source>
</evidence>
<comment type="similarity">
    <text evidence="1">Belongs to the aldehyde dehydrogenase family.</text>
</comment>
<accession>A0AAW8NGY1</accession>
<dbReference type="SUPFAM" id="SSF53720">
    <property type="entry name" value="ALDH-like"/>
    <property type="match status" value="1"/>
</dbReference>
<organism evidence="5 6">
    <name type="scientific">Pseudarthrobacter oxydans</name>
    <name type="common">Arthrobacter oxydans</name>
    <dbReference type="NCBI Taxonomy" id="1671"/>
    <lineage>
        <taxon>Bacteria</taxon>
        <taxon>Bacillati</taxon>
        <taxon>Actinomycetota</taxon>
        <taxon>Actinomycetes</taxon>
        <taxon>Micrococcales</taxon>
        <taxon>Micrococcaceae</taxon>
        <taxon>Pseudarthrobacter</taxon>
    </lineage>
</organism>
<gene>
    <name evidence="5" type="ORF">J2X12_003773</name>
</gene>
<evidence type="ECO:0000313" key="6">
    <source>
        <dbReference type="Proteomes" id="UP001262032"/>
    </source>
</evidence>
<dbReference type="EC" id="1.2.1.16" evidence="5"/>
<dbReference type="InterPro" id="IPR016163">
    <property type="entry name" value="Ald_DH_C"/>
</dbReference>
<protein>
    <submittedName>
        <fullName evidence="5">Succinate-semialdehyde dehydrogenase/glutarate-semialdehyde dehydrogenase</fullName>
        <ecNumber evidence="5">1.2.1.16</ecNumber>
        <ecNumber evidence="5">1.2.1.20</ecNumber>
        <ecNumber evidence="5">1.2.1.79</ecNumber>
    </submittedName>
</protein>
<dbReference type="RefSeq" id="WP_310258374.1">
    <property type="nucleotide sequence ID" value="NZ_JAVDWN010000018.1"/>
</dbReference>
<dbReference type="Gene3D" id="3.40.309.10">
    <property type="entry name" value="Aldehyde Dehydrogenase, Chain A, domain 2"/>
    <property type="match status" value="1"/>
</dbReference>
<dbReference type="FunFam" id="3.40.309.10:FF:000010">
    <property type="entry name" value="Gamma-aminobutyraldehyde dehydrogenase"/>
    <property type="match status" value="1"/>
</dbReference>
<evidence type="ECO:0000259" key="4">
    <source>
        <dbReference type="Pfam" id="PF00171"/>
    </source>
</evidence>
<evidence type="ECO:0000256" key="3">
    <source>
        <dbReference type="ARBA" id="ARBA00023002"/>
    </source>
</evidence>
<proteinExistence type="inferred from homology"/>
<keyword evidence="3 5" id="KW-0560">Oxidoreductase</keyword>
<dbReference type="CDD" id="cd07100">
    <property type="entry name" value="ALDH_SSADH1_GabD1"/>
    <property type="match status" value="1"/>
</dbReference>
<dbReference type="EC" id="1.2.1.79" evidence="5"/>
<dbReference type="GO" id="GO:0004030">
    <property type="term" value="F:aldehyde dehydrogenase [NAD(P)+] activity"/>
    <property type="evidence" value="ECO:0007669"/>
    <property type="project" value="InterPro"/>
</dbReference>
<dbReference type="InterPro" id="IPR015590">
    <property type="entry name" value="Aldehyde_DH_dom"/>
</dbReference>
<dbReference type="EC" id="1.2.1.20" evidence="5"/>
<dbReference type="GO" id="GO:0004777">
    <property type="term" value="F:succinate-semialdehyde dehydrogenase (NAD+) activity"/>
    <property type="evidence" value="ECO:0007669"/>
    <property type="project" value="TreeGrafter"/>
</dbReference>
<dbReference type="GO" id="GO:0036243">
    <property type="term" value="F:succinate-semialdehyde dehydrogenase (NADP+) activity"/>
    <property type="evidence" value="ECO:0007669"/>
    <property type="project" value="UniProtKB-EC"/>
</dbReference>
<evidence type="ECO:0000256" key="2">
    <source>
        <dbReference type="ARBA" id="ARBA00022857"/>
    </source>
</evidence>
<dbReference type="InterPro" id="IPR016162">
    <property type="entry name" value="Ald_DH_N"/>
</dbReference>
<dbReference type="AlphaFoldDB" id="A0AAW8NGY1"/>
<dbReference type="InterPro" id="IPR016161">
    <property type="entry name" value="Ald_DH/histidinol_DH"/>
</dbReference>
<dbReference type="Gene3D" id="3.40.605.10">
    <property type="entry name" value="Aldehyde Dehydrogenase, Chain A, domain 1"/>
    <property type="match status" value="1"/>
</dbReference>
<sequence length="476" mass="51330">MSDPRSHIDLLKERRRMGVYTTVNPATGEKVAEFSELTDEEATAALDQAGSAYTSWKQRALQERVAFVKRIAEVHREQREDLASLITLEMGKPITQARGEVDLVASIYDYYADHAEEFLADEPLDIAGPGTAVVKTEPVGVLVGIMPWNYPYYQVARFAAPNLILGNTILLKHARNCPQSALAIARVFSEAGLPEGVYTNLFSNNGQIADMIADPRVQGVSLTGSERAGSAVGEVAGRHMKKYVLELGGSDPFIVLDDADLDAAAAAAAVGRFSNVGQACTASKRFIVLDTVYDRFLEKFIEQSGTYVAGNPALESTKLGPLSSDSARQDFVDLVDDAIERGASVHLGGELPDSPGAFYPATVLSNVTKEMRAYTEELFGPAAVVHRAASEEDAISIANDSPFGLSGSVFSLDPERALRVANQIETGMMWINSTSKTAPDLPFGGIKASGVGRELARYGINEFANKKLIRIPHAEQ</sequence>
<reference evidence="5" key="1">
    <citation type="submission" date="2023-07" db="EMBL/GenBank/DDBJ databases">
        <title>Sorghum-associated microbial communities from plants grown in Nebraska, USA.</title>
        <authorList>
            <person name="Schachtman D."/>
        </authorList>
    </citation>
    <scope>NUCLEOTIDE SEQUENCE</scope>
    <source>
        <strain evidence="5">BE261</strain>
    </source>
</reference>
<dbReference type="Proteomes" id="UP001262032">
    <property type="component" value="Unassembled WGS sequence"/>
</dbReference>
<feature type="domain" description="Aldehyde dehydrogenase" evidence="4">
    <location>
        <begin position="20"/>
        <end position="468"/>
    </location>
</feature>
<dbReference type="Pfam" id="PF00171">
    <property type="entry name" value="Aldedh"/>
    <property type="match status" value="1"/>
</dbReference>
<comment type="caution">
    <text evidence="5">The sequence shown here is derived from an EMBL/GenBank/DDBJ whole genome shotgun (WGS) entry which is preliminary data.</text>
</comment>
<dbReference type="PANTHER" id="PTHR43217:SF2">
    <property type="entry name" value="SUCCINATE-SEMIALDEHYDE DEHYDROGENASE [NADP(+)]"/>
    <property type="match status" value="1"/>
</dbReference>